<dbReference type="PROSITE" id="PS50110">
    <property type="entry name" value="RESPONSE_REGULATORY"/>
    <property type="match status" value="1"/>
</dbReference>
<dbReference type="GO" id="GO:0005886">
    <property type="term" value="C:plasma membrane"/>
    <property type="evidence" value="ECO:0007669"/>
    <property type="project" value="TreeGrafter"/>
</dbReference>
<dbReference type="InterPro" id="IPR036097">
    <property type="entry name" value="HisK_dim/P_sf"/>
</dbReference>
<sequence length="1004" mass="109172">MDARSLLYIIVSREGHLLSVSDGFSFSIDWEYTGEELEHLSTLDLPLCVFKTLGNRNCYFLQKVSRVSLAQQTSGYCIQYQDVTDLVSQMNLSLVGNVDNAIKDIGESVDKSLVNDINVAVSMNHDPGGPVQTLSLSGLSPGALPIDRDNLTHPSLSKRLFSENLSKGATEINNVQKAREANSVHGAKEARKANTPNTSIEAMEMIYKSTHSITGEQYLEQLARLLTHLLHVRLAFVGYCIPSQLVPSSAIDLMSALTPPGDFQSVMTGLSKQEQRGEDKRFRLITLVNNNGQETLAPKNVVSAELASLLQAHDTFTLDSSRQWIISDLFDSLGPDHDKDMYLIVASLRNAEGAPSGCVGVMLPAALDPSQKDLVQAVLESVRPRAAREVAQLEELEQLKKDKMAAELATKSKSNFLANMSHEIRTPVSAIIGLTDMILWDSRALSDENKSRLDLINSSGEHLLAVINGVLDLSKIGDQDVKFCFQKNPLKLRKCIKEAVHLAALSPAAAKKKILILDGQKTDNPVTVDAGALLPEGAKMADLVRVGTRENSLPFYFKVDSNVPEWILGDVTRIRQIVLNLLTNALKFTDQGSITFTVTRLDASDTAELPVPLFEGQHHPLKNGTASVSGGVEISPVRTTDNAGSTDTSVTRADDVPTAGLGKAVILFTVVDTGCGIPREKINRLFMPYSQIDNPNNRDSAVGTGLGLAISSRLVQMMGGQIWVESSESVGSKFSFCVPFPIVEPAETSGGSTSSSSLSDTDQDATTTSSSSESPRTKSPGRRAGASRRAPSRESRHAQRNANRSAQGDTHSDGNTTQRGTQHHRSSNRRAGRTPRGTNTTRKSAKYTSSIAEMYPLSILVAEDNPINQQIALSLLQKMGYDADLAIDGVDVLEKVDNGKQYDLILMDLSMPRMGGLETMNQLVKRSHSGYSLPIVIALTASGTEDDYEACQQAGMHDWLNKPFKALDLETKISTHFSHLLHSSAKAAEPTHQQHHCTTKNLKN</sequence>
<evidence type="ECO:0000313" key="11">
    <source>
        <dbReference type="Proteomes" id="UP000053201"/>
    </source>
</evidence>
<dbReference type="STRING" id="645134.A0A0L0HTG4"/>
<keyword evidence="11" id="KW-1185">Reference proteome</keyword>
<feature type="domain" description="Histidine kinase" evidence="8">
    <location>
        <begin position="419"/>
        <end position="742"/>
    </location>
</feature>
<gene>
    <name evidence="10" type="ORF">SPPG_01619</name>
</gene>
<dbReference type="eggNOG" id="KOG0519">
    <property type="taxonomic scope" value="Eukaryota"/>
</dbReference>
<feature type="region of interest" description="Disordered" evidence="7">
    <location>
        <begin position="620"/>
        <end position="651"/>
    </location>
</feature>
<dbReference type="InterPro" id="IPR001789">
    <property type="entry name" value="Sig_transdc_resp-reg_receiver"/>
</dbReference>
<dbReference type="CDD" id="cd16922">
    <property type="entry name" value="HATPase_EvgS-ArcB-TorS-like"/>
    <property type="match status" value="1"/>
</dbReference>
<dbReference type="InterPro" id="IPR011006">
    <property type="entry name" value="CheY-like_superfamily"/>
</dbReference>
<comment type="catalytic activity">
    <reaction evidence="1">
        <text>ATP + protein L-histidine = ADP + protein N-phospho-L-histidine.</text>
        <dbReference type="EC" id="2.7.13.3"/>
    </reaction>
</comment>
<keyword evidence="4" id="KW-0808">Transferase</keyword>
<dbReference type="InterPro" id="IPR036890">
    <property type="entry name" value="HATPase_C_sf"/>
</dbReference>
<dbReference type="EMBL" id="KQ257451">
    <property type="protein sequence ID" value="KND04185.1"/>
    <property type="molecule type" value="Genomic_DNA"/>
</dbReference>
<dbReference type="Pfam" id="PF00512">
    <property type="entry name" value="HisKA"/>
    <property type="match status" value="1"/>
</dbReference>
<dbReference type="InterPro" id="IPR004358">
    <property type="entry name" value="Sig_transdc_His_kin-like_C"/>
</dbReference>
<feature type="compositionally biased region" description="Polar residues" evidence="7">
    <location>
        <begin position="800"/>
        <end position="820"/>
    </location>
</feature>
<proteinExistence type="predicted"/>
<dbReference type="SUPFAM" id="SSF55874">
    <property type="entry name" value="ATPase domain of HSP90 chaperone/DNA topoisomerase II/histidine kinase"/>
    <property type="match status" value="1"/>
</dbReference>
<feature type="compositionally biased region" description="Basic residues" evidence="7">
    <location>
        <begin position="993"/>
        <end position="1004"/>
    </location>
</feature>
<dbReference type="GO" id="GO:0000155">
    <property type="term" value="F:phosphorelay sensor kinase activity"/>
    <property type="evidence" value="ECO:0007669"/>
    <property type="project" value="InterPro"/>
</dbReference>
<name>A0A0L0HTG4_SPIPD</name>
<evidence type="ECO:0000256" key="2">
    <source>
        <dbReference type="ARBA" id="ARBA00012438"/>
    </source>
</evidence>
<feature type="region of interest" description="Disordered" evidence="7">
    <location>
        <begin position="747"/>
        <end position="847"/>
    </location>
</feature>
<dbReference type="CDD" id="cd17546">
    <property type="entry name" value="REC_hyHK_CKI1_RcsC-like"/>
    <property type="match status" value="1"/>
</dbReference>
<dbReference type="CDD" id="cd00082">
    <property type="entry name" value="HisKA"/>
    <property type="match status" value="1"/>
</dbReference>
<dbReference type="PRINTS" id="PR00344">
    <property type="entry name" value="BCTRLSENSOR"/>
</dbReference>
<feature type="compositionally biased region" description="Basic residues" evidence="7">
    <location>
        <begin position="821"/>
        <end position="833"/>
    </location>
</feature>
<dbReference type="GO" id="GO:0009927">
    <property type="term" value="F:histidine phosphotransfer kinase activity"/>
    <property type="evidence" value="ECO:0007669"/>
    <property type="project" value="TreeGrafter"/>
</dbReference>
<keyword evidence="5" id="KW-0418">Kinase</keyword>
<dbReference type="Pfam" id="PF02518">
    <property type="entry name" value="HATPase_c"/>
    <property type="match status" value="1"/>
</dbReference>
<evidence type="ECO:0000256" key="1">
    <source>
        <dbReference type="ARBA" id="ARBA00000085"/>
    </source>
</evidence>
<dbReference type="Proteomes" id="UP000053201">
    <property type="component" value="Unassembled WGS sequence"/>
</dbReference>
<dbReference type="RefSeq" id="XP_016612224.1">
    <property type="nucleotide sequence ID" value="XM_016749937.1"/>
</dbReference>
<dbReference type="SUPFAM" id="SSF47384">
    <property type="entry name" value="Homodimeric domain of signal transducing histidine kinase"/>
    <property type="match status" value="1"/>
</dbReference>
<evidence type="ECO:0000259" key="9">
    <source>
        <dbReference type="PROSITE" id="PS50110"/>
    </source>
</evidence>
<dbReference type="Gene3D" id="3.30.565.10">
    <property type="entry name" value="Histidine kinase-like ATPase, C-terminal domain"/>
    <property type="match status" value="1"/>
</dbReference>
<dbReference type="Gene3D" id="1.10.287.130">
    <property type="match status" value="1"/>
</dbReference>
<dbReference type="SUPFAM" id="SSF52172">
    <property type="entry name" value="CheY-like"/>
    <property type="match status" value="1"/>
</dbReference>
<evidence type="ECO:0000256" key="4">
    <source>
        <dbReference type="ARBA" id="ARBA00022679"/>
    </source>
</evidence>
<evidence type="ECO:0000259" key="8">
    <source>
        <dbReference type="PROSITE" id="PS50109"/>
    </source>
</evidence>
<feature type="compositionally biased region" description="Polar residues" evidence="7">
    <location>
        <begin position="836"/>
        <end position="847"/>
    </location>
</feature>
<keyword evidence="3 6" id="KW-0597">Phosphoprotein</keyword>
<reference evidence="10 11" key="1">
    <citation type="submission" date="2009-08" db="EMBL/GenBank/DDBJ databases">
        <title>The Genome Sequence of Spizellomyces punctatus strain DAOM BR117.</title>
        <authorList>
            <consortium name="The Broad Institute Genome Sequencing Platform"/>
            <person name="Russ C."/>
            <person name="Cuomo C."/>
            <person name="Shea T."/>
            <person name="Young S.K."/>
            <person name="Zeng Q."/>
            <person name="Koehrsen M."/>
            <person name="Haas B."/>
            <person name="Borodovsky M."/>
            <person name="Guigo R."/>
            <person name="Alvarado L."/>
            <person name="Berlin A."/>
            <person name="Bochicchio J."/>
            <person name="Borenstein D."/>
            <person name="Chapman S."/>
            <person name="Chen Z."/>
            <person name="Engels R."/>
            <person name="Freedman E."/>
            <person name="Gellesch M."/>
            <person name="Goldberg J."/>
            <person name="Griggs A."/>
            <person name="Gujja S."/>
            <person name="Heiman D."/>
            <person name="Hepburn T."/>
            <person name="Howarth C."/>
            <person name="Jen D."/>
            <person name="Larson L."/>
            <person name="Lewis B."/>
            <person name="Mehta T."/>
            <person name="Park D."/>
            <person name="Pearson M."/>
            <person name="Roberts A."/>
            <person name="Saif S."/>
            <person name="Shenoy N."/>
            <person name="Sisk P."/>
            <person name="Stolte C."/>
            <person name="Sykes S."/>
            <person name="Thomson T."/>
            <person name="Walk T."/>
            <person name="White J."/>
            <person name="Yandava C."/>
            <person name="Burger G."/>
            <person name="Gray M.W."/>
            <person name="Holland P.W.H."/>
            <person name="King N."/>
            <person name="Lang F.B.F."/>
            <person name="Roger A.J."/>
            <person name="Ruiz-Trillo I."/>
            <person name="Lander E."/>
            <person name="Nusbaum C."/>
        </authorList>
    </citation>
    <scope>NUCLEOTIDE SEQUENCE [LARGE SCALE GENOMIC DNA]</scope>
    <source>
        <strain evidence="10 11">DAOM BR117</strain>
    </source>
</reference>
<evidence type="ECO:0000256" key="6">
    <source>
        <dbReference type="PROSITE-ProRule" id="PRU00169"/>
    </source>
</evidence>
<evidence type="ECO:0000256" key="3">
    <source>
        <dbReference type="ARBA" id="ARBA00022553"/>
    </source>
</evidence>
<dbReference type="AlphaFoldDB" id="A0A0L0HTG4"/>
<organism evidence="10 11">
    <name type="scientific">Spizellomyces punctatus (strain DAOM BR117)</name>
    <dbReference type="NCBI Taxonomy" id="645134"/>
    <lineage>
        <taxon>Eukaryota</taxon>
        <taxon>Fungi</taxon>
        <taxon>Fungi incertae sedis</taxon>
        <taxon>Chytridiomycota</taxon>
        <taxon>Chytridiomycota incertae sedis</taxon>
        <taxon>Chytridiomycetes</taxon>
        <taxon>Spizellomycetales</taxon>
        <taxon>Spizellomycetaceae</taxon>
        <taxon>Spizellomyces</taxon>
    </lineage>
</organism>
<evidence type="ECO:0000313" key="10">
    <source>
        <dbReference type="EMBL" id="KND04185.1"/>
    </source>
</evidence>
<dbReference type="SMART" id="SM00387">
    <property type="entry name" value="HATPase_c"/>
    <property type="match status" value="1"/>
</dbReference>
<accession>A0A0L0HTG4</accession>
<dbReference type="InParanoid" id="A0A0L0HTG4"/>
<dbReference type="PROSITE" id="PS50109">
    <property type="entry name" value="HIS_KIN"/>
    <property type="match status" value="1"/>
</dbReference>
<dbReference type="EC" id="2.7.13.3" evidence="2"/>
<feature type="compositionally biased region" description="Low complexity" evidence="7">
    <location>
        <begin position="748"/>
        <end position="789"/>
    </location>
</feature>
<feature type="compositionally biased region" description="Polar residues" evidence="7">
    <location>
        <begin position="637"/>
        <end position="651"/>
    </location>
</feature>
<feature type="modified residue" description="4-aspartylphosphate" evidence="6">
    <location>
        <position position="908"/>
    </location>
</feature>
<dbReference type="SMART" id="SM00448">
    <property type="entry name" value="REC"/>
    <property type="match status" value="1"/>
</dbReference>
<dbReference type="PANTHER" id="PTHR43047:SF72">
    <property type="entry name" value="OSMOSENSING HISTIDINE PROTEIN KINASE SLN1"/>
    <property type="match status" value="1"/>
</dbReference>
<dbReference type="SMART" id="SM00388">
    <property type="entry name" value="HisKA"/>
    <property type="match status" value="1"/>
</dbReference>
<dbReference type="PANTHER" id="PTHR43047">
    <property type="entry name" value="TWO-COMPONENT HISTIDINE PROTEIN KINASE"/>
    <property type="match status" value="1"/>
</dbReference>
<dbReference type="GeneID" id="27685270"/>
<protein>
    <recommendedName>
        <fullName evidence="2">histidine kinase</fullName>
        <ecNumber evidence="2">2.7.13.3</ecNumber>
    </recommendedName>
</protein>
<feature type="region of interest" description="Disordered" evidence="7">
    <location>
        <begin position="985"/>
        <end position="1004"/>
    </location>
</feature>
<dbReference type="Pfam" id="PF00072">
    <property type="entry name" value="Response_reg"/>
    <property type="match status" value="1"/>
</dbReference>
<evidence type="ECO:0000256" key="7">
    <source>
        <dbReference type="SAM" id="MobiDB-lite"/>
    </source>
</evidence>
<evidence type="ECO:0000256" key="5">
    <source>
        <dbReference type="ARBA" id="ARBA00022777"/>
    </source>
</evidence>
<dbReference type="OrthoDB" id="10266508at2759"/>
<dbReference type="InterPro" id="IPR003661">
    <property type="entry name" value="HisK_dim/P_dom"/>
</dbReference>
<dbReference type="InterPro" id="IPR005467">
    <property type="entry name" value="His_kinase_dom"/>
</dbReference>
<dbReference type="VEuPathDB" id="FungiDB:SPPG_01619"/>
<dbReference type="InterPro" id="IPR003594">
    <property type="entry name" value="HATPase_dom"/>
</dbReference>
<feature type="domain" description="Response regulatory" evidence="9">
    <location>
        <begin position="858"/>
        <end position="977"/>
    </location>
</feature>
<dbReference type="Gene3D" id="3.40.50.2300">
    <property type="match status" value="1"/>
</dbReference>